<evidence type="ECO:0000313" key="3">
    <source>
        <dbReference type="Proteomes" id="UP000198290"/>
    </source>
</evidence>
<dbReference type="Proteomes" id="UP000198290">
    <property type="component" value="Chromosome"/>
</dbReference>
<dbReference type="KEGG" id="amah:DLM_2082"/>
<proteinExistence type="predicted"/>
<dbReference type="RefSeq" id="WP_089084290.1">
    <property type="nucleotide sequence ID" value="NZ_AP018823.1"/>
</dbReference>
<dbReference type="KEGG" id="amah:DLM_0795"/>
<accession>A0A3G9GAB6</accession>
<dbReference type="OrthoDB" id="8594092at2"/>
<protein>
    <submittedName>
        <fullName evidence="1">Uncharacterized protein</fullName>
    </submittedName>
</protein>
<reference evidence="1" key="5">
    <citation type="journal article" date="2017" name="Plant Physiol. Biochem. 118">
        <title>Differential oxidative and antioxidative response of duckweed Lemna minor toward plant growth promoting/inhibiting bacteria.</title>
        <authorList>
            <person name="Ishizawa H."/>
            <person name="Kuroda M."/>
            <person name="Morikawa M."/>
            <person name="Ike M."/>
        </authorList>
    </citation>
    <scope>NUCLEOTIDE SEQUENCE [LARGE SCALE GENOMIC DNA]</scope>
    <source>
        <strain evidence="1">H3</strain>
    </source>
</reference>
<name>A0A3G9GAB6_9NEIS</name>
<dbReference type="EMBL" id="AP018823">
    <property type="protein sequence ID" value="BBF84445.1"/>
    <property type="molecule type" value="Genomic_DNA"/>
</dbReference>
<reference evidence="1 3" key="3">
    <citation type="journal article" date="2017" name="Genome Announc.">
        <title>Draft genome sequence of Aquitalea magnusonii strain H3, a plant growth-promoting bacterium of duckweed Lemna minor.</title>
        <authorList>
            <person name="Ishizawa H."/>
            <person name="Kuroda M."/>
            <person name="Ike M."/>
        </authorList>
    </citation>
    <scope>NUCLEOTIDE SEQUENCE [LARGE SCALE GENOMIC DNA]</scope>
    <source>
        <strain evidence="1 3">H3</strain>
    </source>
</reference>
<sequence length="141" mass="15692">MANVHEYALTLGIDGTLIPIKAVVKLTQTYERAGGRNLLRMRSGRGVMQSRWEKIRSDIAATGWMPAPLAALDQTAPHVLDCAAPRAVPIGTVVSERPDIPGVVRNGMYYYWPRLTGFITIAENTDIRSASWGWNLHFEEQ</sequence>
<dbReference type="EMBL" id="AP018823">
    <property type="protein sequence ID" value="BBF85697.1"/>
    <property type="molecule type" value="Genomic_DNA"/>
</dbReference>
<reference evidence="3" key="4">
    <citation type="journal article" date="2017" name="Plant Physiol. Biochem.">
        <title>Differential oxidative and antioxidative response of duckweed Lemna minor toward plant growth promoting/inhibiting bacteria.</title>
        <authorList>
            <person name="Ishizawa H."/>
            <person name="Kuroda M."/>
            <person name="Morikawa M."/>
            <person name="Ike M."/>
        </authorList>
    </citation>
    <scope>NUCLEOTIDE SEQUENCE [LARGE SCALE GENOMIC DNA]</scope>
    <source>
        <strain evidence="3">H3</strain>
    </source>
</reference>
<reference evidence="1" key="1">
    <citation type="journal article" date="2017" name="Biotechnol Biofuels 10">
        <title>Evaluation of environmental bacterial communities as a factor affecting the growth of duckweed Lemna minor.</title>
        <authorList>
            <person name="Ishizawa H."/>
            <person name="Kuroda M."/>
            <person name="Morikawa M."/>
            <person name="Ike M."/>
        </authorList>
    </citation>
    <scope>NUCLEOTIDE SEQUENCE [LARGE SCALE GENOMIC DNA]</scope>
    <source>
        <strain evidence="1">H3</strain>
    </source>
</reference>
<evidence type="ECO:0000313" key="2">
    <source>
        <dbReference type="EMBL" id="BBF85697.1"/>
    </source>
</evidence>
<gene>
    <name evidence="1" type="ORF">DLM_0795</name>
    <name evidence="2" type="ORF">DLM_2082</name>
</gene>
<organism evidence="1 3">
    <name type="scientific">Aquitalea magnusonii</name>
    <dbReference type="NCBI Taxonomy" id="332411"/>
    <lineage>
        <taxon>Bacteria</taxon>
        <taxon>Pseudomonadati</taxon>
        <taxon>Pseudomonadota</taxon>
        <taxon>Betaproteobacteria</taxon>
        <taxon>Neisseriales</taxon>
        <taxon>Chromobacteriaceae</taxon>
        <taxon>Aquitalea</taxon>
    </lineage>
</organism>
<dbReference type="AlphaFoldDB" id="A0A3G9GAB6"/>
<reference evidence="3" key="2">
    <citation type="journal article" date="2017" name="Biotechnol. Biofuels">
        <title>Evaluation of environmental bacterial communities as a factor affecting the growth of duckweed Lemna minor.</title>
        <authorList>
            <person name="Ishizawa H."/>
            <person name="Kuroda M."/>
            <person name="Morikawa M."/>
            <person name="Ike M."/>
        </authorList>
    </citation>
    <scope>NUCLEOTIDE SEQUENCE [LARGE SCALE GENOMIC DNA]</scope>
    <source>
        <strain evidence="3">H3</strain>
    </source>
</reference>
<keyword evidence="3" id="KW-1185">Reference proteome</keyword>
<evidence type="ECO:0000313" key="1">
    <source>
        <dbReference type="EMBL" id="BBF84445.1"/>
    </source>
</evidence>